<keyword evidence="1" id="KW-0808">Transferase</keyword>
<keyword evidence="1" id="KW-0695">RNA-directed DNA polymerase</keyword>
<dbReference type="Proteomes" id="UP001295444">
    <property type="component" value="Chromosome 06"/>
</dbReference>
<protein>
    <submittedName>
        <fullName evidence="1">Reverse transcriptase</fullName>
    </submittedName>
</protein>
<reference evidence="1" key="1">
    <citation type="submission" date="2022-03" db="EMBL/GenBank/DDBJ databases">
        <authorList>
            <person name="Alioto T."/>
            <person name="Alioto T."/>
            <person name="Gomez Garrido J."/>
        </authorList>
    </citation>
    <scope>NUCLEOTIDE SEQUENCE</scope>
</reference>
<evidence type="ECO:0000313" key="2">
    <source>
        <dbReference type="Proteomes" id="UP001295444"/>
    </source>
</evidence>
<dbReference type="EMBL" id="OW240917">
    <property type="protein sequence ID" value="CAH2301657.1"/>
    <property type="molecule type" value="Genomic_DNA"/>
</dbReference>
<proteinExistence type="predicted"/>
<dbReference type="AlphaFoldDB" id="A0AAD1SMK5"/>
<name>A0AAD1SMK5_PELCU</name>
<keyword evidence="2" id="KW-1185">Reference proteome</keyword>
<organism evidence="1 2">
    <name type="scientific">Pelobates cultripes</name>
    <name type="common">Western spadefoot toad</name>
    <dbReference type="NCBI Taxonomy" id="61616"/>
    <lineage>
        <taxon>Eukaryota</taxon>
        <taxon>Metazoa</taxon>
        <taxon>Chordata</taxon>
        <taxon>Craniata</taxon>
        <taxon>Vertebrata</taxon>
        <taxon>Euteleostomi</taxon>
        <taxon>Amphibia</taxon>
        <taxon>Batrachia</taxon>
        <taxon>Anura</taxon>
        <taxon>Pelobatoidea</taxon>
        <taxon>Pelobatidae</taxon>
        <taxon>Pelobates</taxon>
    </lineage>
</organism>
<gene>
    <name evidence="1" type="ORF">PECUL_23A034656</name>
</gene>
<accession>A0AAD1SMK5</accession>
<sequence>MVPGHLVTRIIQCTIGPILWSDHAPTTLTLQNAFPHRGTPRRLNDSLLQDASFITHLTKDLEDYFTLNENQDISPLSLWKAHKPTIRLISRASFLKRKAQSDYLGLLRLLSDAMNAHAIQPADRHLHTIADTTKCINEIHLAKTAHILKRLKMTSYSQGNKAGKTLATMLRKKQTQSKIPYLITNTNKKTIQPQDISDEMANFYHAL</sequence>
<dbReference type="GO" id="GO:0003964">
    <property type="term" value="F:RNA-directed DNA polymerase activity"/>
    <property type="evidence" value="ECO:0007669"/>
    <property type="project" value="UniProtKB-KW"/>
</dbReference>
<keyword evidence="1" id="KW-0548">Nucleotidyltransferase</keyword>
<evidence type="ECO:0000313" key="1">
    <source>
        <dbReference type="EMBL" id="CAH2301657.1"/>
    </source>
</evidence>